<gene>
    <name evidence="2" type="ORF">IEQ31_28510</name>
</gene>
<accession>A0ABR8L853</accession>
<keyword evidence="3" id="KW-1185">Reference proteome</keyword>
<comment type="caution">
    <text evidence="2">The sequence shown here is derived from an EMBL/GenBank/DDBJ whole genome shotgun (WGS) entry which is preliminary data.</text>
</comment>
<organism evidence="2 3">
    <name type="scientific">Microbispora bryophytorum subsp. camponoti</name>
    <dbReference type="NCBI Taxonomy" id="1677852"/>
    <lineage>
        <taxon>Bacteria</taxon>
        <taxon>Bacillati</taxon>
        <taxon>Actinomycetota</taxon>
        <taxon>Actinomycetes</taxon>
        <taxon>Streptosporangiales</taxon>
        <taxon>Streptosporangiaceae</taxon>
        <taxon>Microbispora</taxon>
    </lineage>
</organism>
<protein>
    <submittedName>
        <fullName evidence="2">STAS domain-containing protein</fullName>
    </submittedName>
</protein>
<proteinExistence type="predicted"/>
<dbReference type="RefSeq" id="WP_191054342.1">
    <property type="nucleotide sequence ID" value="NZ_JACXRZ010000026.1"/>
</dbReference>
<dbReference type="CDD" id="cd07043">
    <property type="entry name" value="STAS_anti-anti-sigma_factors"/>
    <property type="match status" value="1"/>
</dbReference>
<sequence length="61" mass="6520">MTALSVAITHESARTIPTLHGELDILSRIRLTDAVDAALYGGRQHILVDVANLTFCDSSGL</sequence>
<evidence type="ECO:0000313" key="3">
    <source>
        <dbReference type="Proteomes" id="UP000653231"/>
    </source>
</evidence>
<dbReference type="InterPro" id="IPR036513">
    <property type="entry name" value="STAS_dom_sf"/>
</dbReference>
<dbReference type="Proteomes" id="UP000653231">
    <property type="component" value="Unassembled WGS sequence"/>
</dbReference>
<dbReference type="Gene3D" id="3.30.750.24">
    <property type="entry name" value="STAS domain"/>
    <property type="match status" value="1"/>
</dbReference>
<evidence type="ECO:0000259" key="1">
    <source>
        <dbReference type="PROSITE" id="PS50801"/>
    </source>
</evidence>
<feature type="domain" description="STAS" evidence="1">
    <location>
        <begin position="4"/>
        <end position="61"/>
    </location>
</feature>
<dbReference type="InterPro" id="IPR002645">
    <property type="entry name" value="STAS_dom"/>
</dbReference>
<dbReference type="SUPFAM" id="SSF52091">
    <property type="entry name" value="SpoIIaa-like"/>
    <property type="match status" value="1"/>
</dbReference>
<name>A0ABR8L853_9ACTN</name>
<evidence type="ECO:0000313" key="2">
    <source>
        <dbReference type="EMBL" id="MBD3147104.1"/>
    </source>
</evidence>
<dbReference type="PROSITE" id="PS50801">
    <property type="entry name" value="STAS"/>
    <property type="match status" value="1"/>
</dbReference>
<reference evidence="2 3" key="1">
    <citation type="submission" date="2020-09" db="EMBL/GenBank/DDBJ databases">
        <title>Actinomycete isolated from the Camponotus japonicus Mayr.</title>
        <authorList>
            <person name="Gong X."/>
        </authorList>
    </citation>
    <scope>NUCLEOTIDE SEQUENCE [LARGE SCALE GENOMIC DNA]</scope>
    <source>
        <strain evidence="2 3">2C-HV3</strain>
    </source>
</reference>
<dbReference type="EMBL" id="JACXRZ010000026">
    <property type="protein sequence ID" value="MBD3147104.1"/>
    <property type="molecule type" value="Genomic_DNA"/>
</dbReference>